<dbReference type="EMBL" id="KZ857389">
    <property type="protein sequence ID" value="RDX52729.1"/>
    <property type="molecule type" value="Genomic_DNA"/>
</dbReference>
<evidence type="ECO:0000256" key="3">
    <source>
        <dbReference type="ARBA" id="ARBA00023002"/>
    </source>
</evidence>
<dbReference type="PRINTS" id="PR00080">
    <property type="entry name" value="SDRFAMILY"/>
</dbReference>
<reference evidence="5 6" key="1">
    <citation type="journal article" date="2018" name="Biotechnol. Biofuels">
        <title>Integrative visual omics of the white-rot fungus Polyporus brumalis exposes the biotechnological potential of its oxidative enzymes for delignifying raw plant biomass.</title>
        <authorList>
            <person name="Miyauchi S."/>
            <person name="Rancon A."/>
            <person name="Drula E."/>
            <person name="Hage H."/>
            <person name="Chaduli D."/>
            <person name="Favel A."/>
            <person name="Grisel S."/>
            <person name="Henrissat B."/>
            <person name="Herpoel-Gimbert I."/>
            <person name="Ruiz-Duenas F.J."/>
            <person name="Chevret D."/>
            <person name="Hainaut M."/>
            <person name="Lin J."/>
            <person name="Wang M."/>
            <person name="Pangilinan J."/>
            <person name="Lipzen A."/>
            <person name="Lesage-Meessen L."/>
            <person name="Navarro D."/>
            <person name="Riley R."/>
            <person name="Grigoriev I.V."/>
            <person name="Zhou S."/>
            <person name="Raouche S."/>
            <person name="Rosso M.N."/>
        </authorList>
    </citation>
    <scope>NUCLEOTIDE SEQUENCE [LARGE SCALE GENOMIC DNA]</scope>
    <source>
        <strain evidence="5 6">BRFM 1820</strain>
    </source>
</reference>
<dbReference type="Gene3D" id="3.40.50.720">
    <property type="entry name" value="NAD(P)-binding Rossmann-like Domain"/>
    <property type="match status" value="1"/>
</dbReference>
<sequence>MSGCAYLSDILASSDHTPVIERDLKAGAYIVGSLILHPSRALITTTRVSPLMSPPSFKSTPSRIAIVTGAAQGLGEGIALRLAEDGLDVAIFDLPSKRGQLKAVGDAITAKGRRSLVLVGDITVEGDVVAMVAQTVEELGGLDVMIANAGVFGSTPFLDLAVEEFDRILRVNVRGAMLCIQHAARQMVKQGRGGRIIGASSLAGKQGFPMVTSYVTSKFAVRGLTQSVAAELKEHNITVNTYAPSVVVTPMTTHPDDEKNGGAAATLFKNTGIPLDTKVIPLAEVAELVAYLAKPDTSSITGQCFSINGGLYMD</sequence>
<dbReference type="SUPFAM" id="SSF51735">
    <property type="entry name" value="NAD(P)-binding Rossmann-fold domains"/>
    <property type="match status" value="1"/>
</dbReference>
<dbReference type="FunFam" id="3.40.50.720:FF:000084">
    <property type="entry name" value="Short-chain dehydrogenase reductase"/>
    <property type="match status" value="1"/>
</dbReference>
<evidence type="ECO:0000313" key="6">
    <source>
        <dbReference type="Proteomes" id="UP000256964"/>
    </source>
</evidence>
<keyword evidence="3" id="KW-0560">Oxidoreductase</keyword>
<dbReference type="InterPro" id="IPR036291">
    <property type="entry name" value="NAD(P)-bd_dom_sf"/>
</dbReference>
<dbReference type="Proteomes" id="UP000256964">
    <property type="component" value="Unassembled WGS sequence"/>
</dbReference>
<dbReference type="STRING" id="139420.A0A371DJL9"/>
<dbReference type="AlphaFoldDB" id="A0A371DJL9"/>
<dbReference type="OrthoDB" id="498125at2759"/>
<evidence type="ECO:0000256" key="4">
    <source>
        <dbReference type="RuleBase" id="RU000363"/>
    </source>
</evidence>
<dbReference type="Pfam" id="PF00106">
    <property type="entry name" value="adh_short"/>
    <property type="match status" value="1"/>
</dbReference>
<proteinExistence type="inferred from homology"/>
<accession>A0A371DJL9</accession>
<dbReference type="GO" id="GO:0016491">
    <property type="term" value="F:oxidoreductase activity"/>
    <property type="evidence" value="ECO:0007669"/>
    <property type="project" value="UniProtKB-KW"/>
</dbReference>
<dbReference type="InterPro" id="IPR002347">
    <property type="entry name" value="SDR_fam"/>
</dbReference>
<organism evidence="5 6">
    <name type="scientific">Lentinus brumalis</name>
    <dbReference type="NCBI Taxonomy" id="2498619"/>
    <lineage>
        <taxon>Eukaryota</taxon>
        <taxon>Fungi</taxon>
        <taxon>Dikarya</taxon>
        <taxon>Basidiomycota</taxon>
        <taxon>Agaricomycotina</taxon>
        <taxon>Agaricomycetes</taxon>
        <taxon>Polyporales</taxon>
        <taxon>Polyporaceae</taxon>
        <taxon>Lentinus</taxon>
    </lineage>
</organism>
<dbReference type="PRINTS" id="PR00081">
    <property type="entry name" value="GDHRDH"/>
</dbReference>
<name>A0A371DJL9_9APHY</name>
<protein>
    <submittedName>
        <fullName evidence="5">NAD-P-binding protein</fullName>
    </submittedName>
</protein>
<comment type="similarity">
    <text evidence="1 4">Belongs to the short-chain dehydrogenases/reductases (SDR) family.</text>
</comment>
<dbReference type="PROSITE" id="PS00061">
    <property type="entry name" value="ADH_SHORT"/>
    <property type="match status" value="1"/>
</dbReference>
<evidence type="ECO:0000256" key="1">
    <source>
        <dbReference type="ARBA" id="ARBA00006484"/>
    </source>
</evidence>
<evidence type="ECO:0000313" key="5">
    <source>
        <dbReference type="EMBL" id="RDX52729.1"/>
    </source>
</evidence>
<evidence type="ECO:0000256" key="2">
    <source>
        <dbReference type="ARBA" id="ARBA00022857"/>
    </source>
</evidence>
<dbReference type="PANTHER" id="PTHR24321">
    <property type="entry name" value="DEHYDROGENASES, SHORT CHAIN"/>
    <property type="match status" value="1"/>
</dbReference>
<dbReference type="PANTHER" id="PTHR24321:SF8">
    <property type="entry name" value="ESTRADIOL 17-BETA-DEHYDROGENASE 8-RELATED"/>
    <property type="match status" value="1"/>
</dbReference>
<gene>
    <name evidence="5" type="ORF">OH76DRAFT_1433521</name>
</gene>
<keyword evidence="2" id="KW-0521">NADP</keyword>
<keyword evidence="6" id="KW-1185">Reference proteome</keyword>
<dbReference type="InterPro" id="IPR020904">
    <property type="entry name" value="Sc_DH/Rdtase_CS"/>
</dbReference>